<dbReference type="InterPro" id="IPR014001">
    <property type="entry name" value="Helicase_ATP-bd"/>
</dbReference>
<evidence type="ECO:0000256" key="4">
    <source>
        <dbReference type="ARBA" id="ARBA00022806"/>
    </source>
</evidence>
<feature type="domain" description="Helicase ATP-binding" evidence="12">
    <location>
        <begin position="29"/>
        <end position="204"/>
    </location>
</feature>
<dbReference type="NCBIfam" id="TIGR00614">
    <property type="entry name" value="recQ_fam"/>
    <property type="match status" value="1"/>
</dbReference>
<dbReference type="AlphaFoldDB" id="A0A6J0BYU7"/>
<keyword evidence="2 10" id="KW-0547">Nucleotide-binding</keyword>
<dbReference type="GO" id="GO:0005694">
    <property type="term" value="C:chromosome"/>
    <property type="evidence" value="ECO:0007669"/>
    <property type="project" value="TreeGrafter"/>
</dbReference>
<evidence type="ECO:0000256" key="1">
    <source>
        <dbReference type="ARBA" id="ARBA00005446"/>
    </source>
</evidence>
<sequence length="934" mass="105548">MSGILLKNSLKKLFGHDDFKSDTQKRATLAVYQRKKDVYICMPTGSGKSLCFQLPAVLQENKVALIFSPLIALIKNQVDILQSLKINAKCLNSKTPLEEKAAILKDLQSKKPKIKMLYITPEMGATRTFENVVMELQNSKVISYIVIDEAHCLSQWGHDFRPAYRQLGRYREICSNIPMIALTATADKEVVEDIFRTLKMKDPLNFTLPVFRQNLYYDVWFIEPLANPYVHLKNFIIDALGPLNESVPKEKRNCGIIYCRKKDDTELLAEKLSSMGITTLAYHAGLTTKVRNATQNRWTVGEVPVIAATCSFGMGVDKGSVRFVVHWTVPQTVGSYYQESGRAGRDGKPAFCRVYFSKVENGVISFILRNAKDENTQLAVSKWKSFEKMVSYCTEAKCRHAVFSKHFGDKPPACVSQCDCCENRKIVEQRIDQFVNCSSNVRKPMTNQANDGFGLAKYDTFQADTDSDGDGTSSDAITAQEKREARELIQQQFALRRGKQKSVTAKKQSTLTLLKSNVQSADATAVKVKGLTIELRENFYKLLTEELMKNWKLFKNHQALISLSENDINSLAKNLEYSIFCRTTAVNVYKVNIAKLVCTLTTSNRAQVLDANLEHYEPNATNISAYQVSNKPKLGKQEALRSSNGFVLAKDLYNNSKQLDNKNKSNKNPSISDFMIKLSDPKVDESKIKHENESKTPSEITKDLKTHHSSETSDKDVSKKRKSDAISIIDSASNSSKKMKLETNEIVEENVHLSKNQTDELDVLDVDCRKPLNDQKIDRHDCKSNFRNFDGKVKDSSSSSNSVSVSTDSVVQKLENKARFSGPNAVSKSTSVSTEKVSDIDVPERRKSHRKSTAIHKHSVDKCRGESHAKNCEDLLSSIKSALNPYYKDQFIRDRETFKTIAKIIHTNLKSNRTYDRREINAIVLEYIRKLSRK</sequence>
<dbReference type="PANTHER" id="PTHR13710">
    <property type="entry name" value="DNA HELICASE RECQ FAMILY MEMBER"/>
    <property type="match status" value="1"/>
</dbReference>
<dbReference type="GO" id="GO:0005524">
    <property type="term" value="F:ATP binding"/>
    <property type="evidence" value="ECO:0007669"/>
    <property type="project" value="UniProtKB-KW"/>
</dbReference>
<evidence type="ECO:0000256" key="8">
    <source>
        <dbReference type="ARBA" id="ARBA00034617"/>
    </source>
</evidence>
<feature type="compositionally biased region" description="Low complexity" evidence="11">
    <location>
        <begin position="796"/>
        <end position="807"/>
    </location>
</feature>
<dbReference type="KEGG" id="nlo:107223944"/>
<dbReference type="SUPFAM" id="SSF52540">
    <property type="entry name" value="P-loop containing nucleoside triphosphate hydrolases"/>
    <property type="match status" value="1"/>
</dbReference>
<feature type="region of interest" description="Disordered" evidence="11">
    <location>
        <begin position="783"/>
        <end position="807"/>
    </location>
</feature>
<dbReference type="InParanoid" id="A0A6J0BYU7"/>
<dbReference type="Pfam" id="PF16124">
    <property type="entry name" value="RecQ_Zn_bind"/>
    <property type="match status" value="1"/>
</dbReference>
<evidence type="ECO:0000256" key="7">
    <source>
        <dbReference type="ARBA" id="ARBA00023242"/>
    </source>
</evidence>
<keyword evidence="4 10" id="KW-0347">Helicase</keyword>
<comment type="subcellular location">
    <subcellularLocation>
        <location evidence="10">Nucleus</location>
    </subcellularLocation>
</comment>
<dbReference type="PROSITE" id="PS51194">
    <property type="entry name" value="HELICASE_CTER"/>
    <property type="match status" value="1"/>
</dbReference>
<evidence type="ECO:0000313" key="15">
    <source>
        <dbReference type="RefSeq" id="XP_015519303.2"/>
    </source>
</evidence>
<feature type="domain" description="Helicase C-terminal" evidence="13">
    <location>
        <begin position="242"/>
        <end position="391"/>
    </location>
</feature>
<dbReference type="OrthoDB" id="10261556at2759"/>
<organism evidence="15">
    <name type="scientific">Neodiprion lecontei</name>
    <name type="common">Redheaded pine sawfly</name>
    <dbReference type="NCBI Taxonomy" id="441921"/>
    <lineage>
        <taxon>Eukaryota</taxon>
        <taxon>Metazoa</taxon>
        <taxon>Ecdysozoa</taxon>
        <taxon>Arthropoda</taxon>
        <taxon>Hexapoda</taxon>
        <taxon>Insecta</taxon>
        <taxon>Pterygota</taxon>
        <taxon>Neoptera</taxon>
        <taxon>Endopterygota</taxon>
        <taxon>Hymenoptera</taxon>
        <taxon>Tenthredinoidea</taxon>
        <taxon>Diprionidae</taxon>
        <taxon>Diprioninae</taxon>
        <taxon>Neodiprion</taxon>
    </lineage>
</organism>
<dbReference type="GO" id="GO:0009378">
    <property type="term" value="F:four-way junction helicase activity"/>
    <property type="evidence" value="ECO:0007669"/>
    <property type="project" value="TreeGrafter"/>
</dbReference>
<feature type="compositionally biased region" description="Low complexity" evidence="11">
    <location>
        <begin position="826"/>
        <end position="835"/>
    </location>
</feature>
<accession>A0A6J0BYU7</accession>
<dbReference type="InterPro" id="IPR011545">
    <property type="entry name" value="DEAD/DEAH_box_helicase_dom"/>
</dbReference>
<dbReference type="FunCoup" id="A0A6J0BYU7">
    <property type="interactions" value="2289"/>
</dbReference>
<keyword evidence="14" id="KW-1185">Reference proteome</keyword>
<dbReference type="PROSITE" id="PS00690">
    <property type="entry name" value="DEAH_ATP_HELICASE"/>
    <property type="match status" value="1"/>
</dbReference>
<gene>
    <name evidence="15" type="primary">LOC107223944</name>
</gene>
<dbReference type="InterPro" id="IPR002464">
    <property type="entry name" value="DNA/RNA_helicase_DEAH_CS"/>
</dbReference>
<feature type="compositionally biased region" description="Basic and acidic residues" evidence="11">
    <location>
        <begin position="836"/>
        <end position="845"/>
    </location>
</feature>
<dbReference type="Pfam" id="PF00271">
    <property type="entry name" value="Helicase_C"/>
    <property type="match status" value="1"/>
</dbReference>
<dbReference type="Gene3D" id="3.40.50.300">
    <property type="entry name" value="P-loop containing nucleotide triphosphate hydrolases"/>
    <property type="match status" value="2"/>
</dbReference>
<dbReference type="GO" id="GO:0005737">
    <property type="term" value="C:cytoplasm"/>
    <property type="evidence" value="ECO:0007669"/>
    <property type="project" value="TreeGrafter"/>
</dbReference>
<dbReference type="GO" id="GO:0003677">
    <property type="term" value="F:DNA binding"/>
    <property type="evidence" value="ECO:0007669"/>
    <property type="project" value="UniProtKB-KW"/>
</dbReference>
<comment type="similarity">
    <text evidence="1 10">Belongs to the helicase family. RecQ subfamily.</text>
</comment>
<keyword evidence="3 10" id="KW-0378">Hydrolase</keyword>
<evidence type="ECO:0000256" key="9">
    <source>
        <dbReference type="ARBA" id="ARBA00049360"/>
    </source>
</evidence>
<reference evidence="15" key="1">
    <citation type="submission" date="2025-08" db="UniProtKB">
        <authorList>
            <consortium name="RefSeq"/>
        </authorList>
    </citation>
    <scope>IDENTIFICATION</scope>
    <source>
        <tissue evidence="15">Thorax and Abdomen</tissue>
    </source>
</reference>
<evidence type="ECO:0000256" key="5">
    <source>
        <dbReference type="ARBA" id="ARBA00022840"/>
    </source>
</evidence>
<dbReference type="GeneID" id="107223944"/>
<dbReference type="GO" id="GO:0005634">
    <property type="term" value="C:nucleus"/>
    <property type="evidence" value="ECO:0007669"/>
    <property type="project" value="UniProtKB-SubCell"/>
</dbReference>
<dbReference type="PROSITE" id="PS51192">
    <property type="entry name" value="HELICASE_ATP_BIND_1"/>
    <property type="match status" value="1"/>
</dbReference>
<feature type="compositionally biased region" description="Basic and acidic residues" evidence="11">
    <location>
        <begin position="783"/>
        <end position="795"/>
    </location>
</feature>
<name>A0A6J0BYU7_NEOLC</name>
<comment type="catalytic activity">
    <reaction evidence="8 10">
        <text>Couples ATP hydrolysis with the unwinding of duplex DNA by translocating in the 3'-5' direction.</text>
        <dbReference type="EC" id="5.6.2.4"/>
    </reaction>
</comment>
<dbReference type="SMART" id="SM00487">
    <property type="entry name" value="DEXDc"/>
    <property type="match status" value="1"/>
</dbReference>
<keyword evidence="6" id="KW-0238">DNA-binding</keyword>
<feature type="compositionally biased region" description="Basic residues" evidence="11">
    <location>
        <begin position="846"/>
        <end position="855"/>
    </location>
</feature>
<dbReference type="GO" id="GO:0000724">
    <property type="term" value="P:double-strand break repair via homologous recombination"/>
    <property type="evidence" value="ECO:0007669"/>
    <property type="project" value="TreeGrafter"/>
</dbReference>
<evidence type="ECO:0000256" key="6">
    <source>
        <dbReference type="ARBA" id="ARBA00023125"/>
    </source>
</evidence>
<evidence type="ECO:0000259" key="12">
    <source>
        <dbReference type="PROSITE" id="PS51192"/>
    </source>
</evidence>
<dbReference type="GO" id="GO:0043138">
    <property type="term" value="F:3'-5' DNA helicase activity"/>
    <property type="evidence" value="ECO:0007669"/>
    <property type="project" value="UniProtKB-EC"/>
</dbReference>
<dbReference type="InterPro" id="IPR032284">
    <property type="entry name" value="RecQ_Zn-bd"/>
</dbReference>
<dbReference type="SMART" id="SM00490">
    <property type="entry name" value="HELICc"/>
    <property type="match status" value="1"/>
</dbReference>
<evidence type="ECO:0000313" key="14">
    <source>
        <dbReference type="Proteomes" id="UP000829291"/>
    </source>
</evidence>
<evidence type="ECO:0000256" key="2">
    <source>
        <dbReference type="ARBA" id="ARBA00022741"/>
    </source>
</evidence>
<dbReference type="Pfam" id="PF00270">
    <property type="entry name" value="DEAD"/>
    <property type="match status" value="1"/>
</dbReference>
<feature type="region of interest" description="Disordered" evidence="11">
    <location>
        <begin position="682"/>
        <end position="724"/>
    </location>
</feature>
<dbReference type="GO" id="GO:0046872">
    <property type="term" value="F:metal ion binding"/>
    <property type="evidence" value="ECO:0007669"/>
    <property type="project" value="UniProtKB-KW"/>
</dbReference>
<comment type="catalytic activity">
    <reaction evidence="9 10">
        <text>ATP + H2O = ADP + phosphate + H(+)</text>
        <dbReference type="Rhea" id="RHEA:13065"/>
        <dbReference type="ChEBI" id="CHEBI:15377"/>
        <dbReference type="ChEBI" id="CHEBI:15378"/>
        <dbReference type="ChEBI" id="CHEBI:30616"/>
        <dbReference type="ChEBI" id="CHEBI:43474"/>
        <dbReference type="ChEBI" id="CHEBI:456216"/>
    </reaction>
</comment>
<evidence type="ECO:0000259" key="13">
    <source>
        <dbReference type="PROSITE" id="PS51194"/>
    </source>
</evidence>
<dbReference type="InterPro" id="IPR027417">
    <property type="entry name" value="P-loop_NTPase"/>
</dbReference>
<dbReference type="RefSeq" id="XP_015519303.2">
    <property type="nucleotide sequence ID" value="XM_015663817.2"/>
</dbReference>
<feature type="region of interest" description="Disordered" evidence="11">
    <location>
        <begin position="821"/>
        <end position="855"/>
    </location>
</feature>
<protein>
    <recommendedName>
        <fullName evidence="10">ATP-dependent DNA helicase</fullName>
        <ecNumber evidence="10">5.6.2.4</ecNumber>
    </recommendedName>
</protein>
<dbReference type="Proteomes" id="UP000829291">
    <property type="component" value="Chromosome 2"/>
</dbReference>
<evidence type="ECO:0000256" key="3">
    <source>
        <dbReference type="ARBA" id="ARBA00022801"/>
    </source>
</evidence>
<keyword evidence="7 10" id="KW-0539">Nucleus</keyword>
<dbReference type="PANTHER" id="PTHR13710:SF152">
    <property type="entry name" value="ATP-DEPENDENT DNA HELICASE Q5"/>
    <property type="match status" value="1"/>
</dbReference>
<feature type="compositionally biased region" description="Basic and acidic residues" evidence="11">
    <location>
        <begin position="682"/>
        <end position="717"/>
    </location>
</feature>
<proteinExistence type="inferred from homology"/>
<dbReference type="InterPro" id="IPR001650">
    <property type="entry name" value="Helicase_C-like"/>
</dbReference>
<evidence type="ECO:0000256" key="10">
    <source>
        <dbReference type="RuleBase" id="RU364117"/>
    </source>
</evidence>
<evidence type="ECO:0000256" key="11">
    <source>
        <dbReference type="SAM" id="MobiDB-lite"/>
    </source>
</evidence>
<dbReference type="EC" id="5.6.2.4" evidence="10"/>
<keyword evidence="5 10" id="KW-0067">ATP-binding</keyword>
<dbReference type="InterPro" id="IPR004589">
    <property type="entry name" value="DNA_helicase_ATP-dep_RecQ"/>
</dbReference>
<dbReference type="GO" id="GO:0016787">
    <property type="term" value="F:hydrolase activity"/>
    <property type="evidence" value="ECO:0007669"/>
    <property type="project" value="UniProtKB-KW"/>
</dbReference>